<dbReference type="InterPro" id="IPR011011">
    <property type="entry name" value="Znf_FYVE_PHD"/>
</dbReference>
<evidence type="ECO:0000256" key="6">
    <source>
        <dbReference type="ARBA" id="ARBA00023242"/>
    </source>
</evidence>
<evidence type="ECO:0000256" key="9">
    <source>
        <dbReference type="SAM" id="MobiDB-lite"/>
    </source>
</evidence>
<organism evidence="11 12">
    <name type="scientific">Oncorhynchus tshawytscha</name>
    <name type="common">Chinook salmon</name>
    <name type="synonym">Salmo tshawytscha</name>
    <dbReference type="NCBI Taxonomy" id="74940"/>
    <lineage>
        <taxon>Eukaryota</taxon>
        <taxon>Metazoa</taxon>
        <taxon>Chordata</taxon>
        <taxon>Craniata</taxon>
        <taxon>Vertebrata</taxon>
        <taxon>Euteleostomi</taxon>
        <taxon>Actinopterygii</taxon>
        <taxon>Neopterygii</taxon>
        <taxon>Teleostei</taxon>
        <taxon>Protacanthopterygii</taxon>
        <taxon>Salmoniformes</taxon>
        <taxon>Salmonidae</taxon>
        <taxon>Salmoninae</taxon>
        <taxon>Oncorhynchus</taxon>
    </lineage>
</organism>
<dbReference type="PROSITE" id="PS01359">
    <property type="entry name" value="ZF_PHD_1"/>
    <property type="match status" value="1"/>
</dbReference>
<protein>
    <recommendedName>
        <fullName evidence="10">PHD-type domain-containing protein</fullName>
    </recommendedName>
</protein>
<evidence type="ECO:0000313" key="11">
    <source>
        <dbReference type="Ensembl" id="ENSOTSP00005126331.1"/>
    </source>
</evidence>
<dbReference type="InterPro" id="IPR052475">
    <property type="entry name" value="Wnt_Signal_Transd_Protein"/>
</dbReference>
<dbReference type="InterPro" id="IPR013083">
    <property type="entry name" value="Znf_RING/FYVE/PHD"/>
</dbReference>
<dbReference type="PROSITE" id="PS50016">
    <property type="entry name" value="ZF_PHD_2"/>
    <property type="match status" value="1"/>
</dbReference>
<feature type="compositionally biased region" description="Low complexity" evidence="9">
    <location>
        <begin position="248"/>
        <end position="262"/>
    </location>
</feature>
<feature type="compositionally biased region" description="Polar residues" evidence="9">
    <location>
        <begin position="329"/>
        <end position="339"/>
    </location>
</feature>
<feature type="compositionally biased region" description="Basic and acidic residues" evidence="9">
    <location>
        <begin position="341"/>
        <end position="352"/>
    </location>
</feature>
<evidence type="ECO:0000313" key="12">
    <source>
        <dbReference type="Proteomes" id="UP000694402"/>
    </source>
</evidence>
<keyword evidence="3" id="KW-0479">Metal-binding</keyword>
<evidence type="ECO:0000256" key="2">
    <source>
        <dbReference type="ARBA" id="ARBA00022687"/>
    </source>
</evidence>
<keyword evidence="5" id="KW-0862">Zinc</keyword>
<dbReference type="PANTHER" id="PTHR23194">
    <property type="entry name" value="PYGOPUS"/>
    <property type="match status" value="1"/>
</dbReference>
<comment type="function">
    <text evidence="7">Involved in signal transduction through the Wnt pathway.</text>
</comment>
<dbReference type="PANTHER" id="PTHR23194:SF3">
    <property type="entry name" value="PYGOPUS HOMOLOG 1"/>
    <property type="match status" value="1"/>
</dbReference>
<evidence type="ECO:0000259" key="10">
    <source>
        <dbReference type="PROSITE" id="PS50016"/>
    </source>
</evidence>
<feature type="region of interest" description="Disordered" evidence="9">
    <location>
        <begin position="319"/>
        <end position="356"/>
    </location>
</feature>
<dbReference type="SMART" id="SM00249">
    <property type="entry name" value="PHD"/>
    <property type="match status" value="1"/>
</dbReference>
<evidence type="ECO:0000256" key="1">
    <source>
        <dbReference type="ARBA" id="ARBA00004123"/>
    </source>
</evidence>
<evidence type="ECO:0000256" key="5">
    <source>
        <dbReference type="ARBA" id="ARBA00022833"/>
    </source>
</evidence>
<evidence type="ECO:0000256" key="4">
    <source>
        <dbReference type="ARBA" id="ARBA00022771"/>
    </source>
</evidence>
<name>A0AAZ3QBS0_ONCTS</name>
<dbReference type="GO" id="GO:0005634">
    <property type="term" value="C:nucleus"/>
    <property type="evidence" value="ECO:0007669"/>
    <property type="project" value="UniProtKB-SubCell"/>
</dbReference>
<dbReference type="GO" id="GO:0008270">
    <property type="term" value="F:zinc ion binding"/>
    <property type="evidence" value="ECO:0007669"/>
    <property type="project" value="UniProtKB-KW"/>
</dbReference>
<keyword evidence="6" id="KW-0539">Nucleus</keyword>
<dbReference type="Gene3D" id="3.30.40.10">
    <property type="entry name" value="Zinc/RING finger domain, C3HC4 (zinc finger)"/>
    <property type="match status" value="1"/>
</dbReference>
<feature type="compositionally biased region" description="Gly residues" evidence="9">
    <location>
        <begin position="35"/>
        <end position="46"/>
    </location>
</feature>
<dbReference type="CDD" id="cd15635">
    <property type="entry name" value="PHD_PYGO1"/>
    <property type="match status" value="1"/>
</dbReference>
<proteinExistence type="predicted"/>
<dbReference type="GeneTree" id="ENSGT00530000063948"/>
<accession>A0AAZ3QBS0</accession>
<dbReference type="InterPro" id="IPR019786">
    <property type="entry name" value="Zinc_finger_PHD-type_CS"/>
</dbReference>
<keyword evidence="2" id="KW-0879">Wnt signaling pathway</keyword>
<comment type="subcellular location">
    <subcellularLocation>
        <location evidence="1">Nucleus</location>
    </subcellularLocation>
</comment>
<dbReference type="Proteomes" id="UP000694402">
    <property type="component" value="Unassembled WGS sequence"/>
</dbReference>
<evidence type="ECO:0000256" key="8">
    <source>
        <dbReference type="PROSITE-ProRule" id="PRU00146"/>
    </source>
</evidence>
<sequence length="462" mass="50178">MKLNLSAPPKLCKRLQLSSSQIVVIAPGGRERSGGDGGLDDLGGPGVLLDSPDKKKCKSNAQAPFFAPLSEYAPSPNRSADHLVAANPFDDNYNAPSFKPLSSGNPYFGNPHYPGCSGYGPPRMDHLMLNRMPSSYRGPYQIRNQLHPFAQTQMGMGFNRPPGFNYGYHENPNYGNHPPLNNNNSIMPLPPNQSFRPGPRGNLNQVHLHNVTQSTSSDMGPSFRSAVIPIGNPPPRPGMDSSPGFIRQQQNNSFTQSNTPTPKQDMSEVVSSKSTSQNTSPRKRSHGSEEIMGQKNSVDLKSKNRGALVCQGASQPNTTEKINGIIHPNNDSLKKSPQSGRHMEAAPLERSRSNGGGGVVINKTLMHPNRPSHSSTEPVFPCGICLNEVNDDQEAILCEASCQKWFHRVCTGMTETAYNLLTAEVSAVWGCDICMEEKGAQLRRTKEITGQPAGQQPTVNSE</sequence>
<dbReference type="Ensembl" id="ENSOTST00005165036.1">
    <property type="protein sequence ID" value="ENSOTSP00005126331.1"/>
    <property type="gene ID" value="ENSOTSG00005068721.1"/>
</dbReference>
<reference evidence="12" key="1">
    <citation type="journal article" date="2018" name="PLoS ONE">
        <title>Chinook salmon (Oncorhynchus tshawytscha) genome and transcriptome.</title>
        <authorList>
            <person name="Christensen K.A."/>
            <person name="Leong J.S."/>
            <person name="Sakhrani D."/>
            <person name="Biagi C.A."/>
            <person name="Minkley D.R."/>
            <person name="Withler R.E."/>
            <person name="Rondeau E.B."/>
            <person name="Koop B.F."/>
            <person name="Devlin R.H."/>
        </authorList>
    </citation>
    <scope>NUCLEOTIDE SEQUENCE [LARGE SCALE GENOMIC DNA]</scope>
</reference>
<evidence type="ECO:0000256" key="3">
    <source>
        <dbReference type="ARBA" id="ARBA00022723"/>
    </source>
</evidence>
<dbReference type="InterPro" id="IPR001965">
    <property type="entry name" value="Znf_PHD"/>
</dbReference>
<feature type="compositionally biased region" description="Polar residues" evidence="9">
    <location>
        <begin position="269"/>
        <end position="280"/>
    </location>
</feature>
<keyword evidence="4 8" id="KW-0863">Zinc-finger</keyword>
<gene>
    <name evidence="11" type="primary">PYGO1</name>
</gene>
<reference evidence="11" key="2">
    <citation type="submission" date="2025-08" db="UniProtKB">
        <authorList>
            <consortium name="Ensembl"/>
        </authorList>
    </citation>
    <scope>IDENTIFICATION</scope>
</reference>
<evidence type="ECO:0000256" key="7">
    <source>
        <dbReference type="ARBA" id="ARBA00037400"/>
    </source>
</evidence>
<dbReference type="SUPFAM" id="SSF57903">
    <property type="entry name" value="FYVE/PHD zinc finger"/>
    <property type="match status" value="1"/>
</dbReference>
<reference evidence="11" key="3">
    <citation type="submission" date="2025-09" db="UniProtKB">
        <authorList>
            <consortium name="Ensembl"/>
        </authorList>
    </citation>
    <scope>IDENTIFICATION</scope>
</reference>
<feature type="region of interest" description="Disordered" evidence="9">
    <location>
        <begin position="27"/>
        <end position="54"/>
    </location>
</feature>
<dbReference type="InterPro" id="IPR019787">
    <property type="entry name" value="Znf_PHD-finger"/>
</dbReference>
<feature type="domain" description="PHD-type" evidence="10">
    <location>
        <begin position="379"/>
        <end position="437"/>
    </location>
</feature>
<dbReference type="FunFam" id="3.30.40.10:FF:000107">
    <property type="entry name" value="pygopus homolog 1"/>
    <property type="match status" value="1"/>
</dbReference>
<dbReference type="AlphaFoldDB" id="A0AAZ3QBS0"/>
<keyword evidence="12" id="KW-1185">Reference proteome</keyword>
<dbReference type="GO" id="GO:0016055">
    <property type="term" value="P:Wnt signaling pathway"/>
    <property type="evidence" value="ECO:0007669"/>
    <property type="project" value="UniProtKB-KW"/>
</dbReference>
<dbReference type="Pfam" id="PF00628">
    <property type="entry name" value="PHD"/>
    <property type="match status" value="1"/>
</dbReference>
<feature type="region of interest" description="Disordered" evidence="9">
    <location>
        <begin position="213"/>
        <end position="303"/>
    </location>
</feature>